<evidence type="ECO:0000256" key="1">
    <source>
        <dbReference type="SAM" id="SignalP"/>
    </source>
</evidence>
<dbReference type="Ensembl" id="ENSACIT00000000981.1">
    <property type="protein sequence ID" value="ENSACIP00000000936.1"/>
    <property type="gene ID" value="ENSACIG00000000811.1"/>
</dbReference>
<dbReference type="AlphaFoldDB" id="A0A3Q0QUW8"/>
<evidence type="ECO:0000313" key="3">
    <source>
        <dbReference type="Proteomes" id="UP000261340"/>
    </source>
</evidence>
<sequence length="108" mass="11760">MVTLVWLPPLCASPLSVCSQCYSHEMNVLFTCCCSPIGTTAGTMNMRHAEPMLCANADPMLRQHYANADPTLCQCCANAVPTLIQRCANTMPTLIQHCTNAVPTLCQR</sequence>
<reference evidence="2" key="1">
    <citation type="submission" date="2025-08" db="UniProtKB">
        <authorList>
            <consortium name="Ensembl"/>
        </authorList>
    </citation>
    <scope>IDENTIFICATION</scope>
</reference>
<feature type="chain" id="PRO_5018647282" evidence="1">
    <location>
        <begin position="19"/>
        <end position="108"/>
    </location>
</feature>
<protein>
    <submittedName>
        <fullName evidence="2">Uncharacterized protein</fullName>
    </submittedName>
</protein>
<reference evidence="2" key="2">
    <citation type="submission" date="2025-09" db="UniProtKB">
        <authorList>
            <consortium name="Ensembl"/>
        </authorList>
    </citation>
    <scope>IDENTIFICATION</scope>
</reference>
<keyword evidence="3" id="KW-1185">Reference proteome</keyword>
<dbReference type="Proteomes" id="UP000261340">
    <property type="component" value="Unplaced"/>
</dbReference>
<feature type="signal peptide" evidence="1">
    <location>
        <begin position="1"/>
        <end position="18"/>
    </location>
</feature>
<proteinExistence type="predicted"/>
<accession>A0A3Q0QUW8</accession>
<name>A0A3Q0QUW8_AMPCI</name>
<organism evidence="2 3">
    <name type="scientific">Amphilophus citrinellus</name>
    <name type="common">Midas cichlid</name>
    <name type="synonym">Cichlasoma citrinellum</name>
    <dbReference type="NCBI Taxonomy" id="61819"/>
    <lineage>
        <taxon>Eukaryota</taxon>
        <taxon>Metazoa</taxon>
        <taxon>Chordata</taxon>
        <taxon>Craniata</taxon>
        <taxon>Vertebrata</taxon>
        <taxon>Euteleostomi</taxon>
        <taxon>Actinopterygii</taxon>
        <taxon>Neopterygii</taxon>
        <taxon>Teleostei</taxon>
        <taxon>Neoteleostei</taxon>
        <taxon>Acanthomorphata</taxon>
        <taxon>Ovalentaria</taxon>
        <taxon>Cichlomorphae</taxon>
        <taxon>Cichliformes</taxon>
        <taxon>Cichlidae</taxon>
        <taxon>New World cichlids</taxon>
        <taxon>Cichlasomatinae</taxon>
        <taxon>Heroini</taxon>
        <taxon>Amphilophus</taxon>
    </lineage>
</organism>
<evidence type="ECO:0000313" key="2">
    <source>
        <dbReference type="Ensembl" id="ENSACIP00000000936.1"/>
    </source>
</evidence>
<keyword evidence="1" id="KW-0732">Signal</keyword>